<dbReference type="InterPro" id="IPR052404">
    <property type="entry name" value="SPP1-like_terminase"/>
</dbReference>
<dbReference type="Proteomes" id="UP000472573">
    <property type="component" value="Unassembled WGS sequence"/>
</dbReference>
<protein>
    <submittedName>
        <fullName evidence="3">Terminase small subunit</fullName>
    </submittedName>
</protein>
<accession>A0ABQ6XIR9</accession>
<dbReference type="InterPro" id="IPR038713">
    <property type="entry name" value="Terminase_Gp1_N_sf"/>
</dbReference>
<dbReference type="PANTHER" id="PTHR41328">
    <property type="entry name" value="TERMINASE SMALL SUBUNIT-RELATED"/>
    <property type="match status" value="1"/>
</dbReference>
<dbReference type="InterPro" id="IPR005335">
    <property type="entry name" value="Terminase_ssu"/>
</dbReference>
<dbReference type="Pfam" id="PF03592">
    <property type="entry name" value="Terminase_2"/>
    <property type="match status" value="1"/>
</dbReference>
<reference evidence="4" key="1">
    <citation type="submission" date="2020-03" db="EMBL/GenBank/DDBJ databases">
        <title>SpeciesPrimer: A bioinformatics pipeline dedicated to the design of qPCR primers for the quantification of bacterial species.</title>
        <authorList>
            <person name="Dreier M."/>
            <person name="Berthoud H."/>
            <person name="Shani N."/>
            <person name="Wechsler D."/>
            <person name="Junier P."/>
        </authorList>
    </citation>
    <scope>NUCLEOTIDE SEQUENCE [LARGE SCALE GENOMIC DNA]</scope>
    <source>
        <strain evidence="4">FAM13073</strain>
    </source>
</reference>
<dbReference type="EMBL" id="WENB01000001">
    <property type="protein sequence ID" value="KAF0414939.1"/>
    <property type="molecule type" value="Genomic_DNA"/>
</dbReference>
<name>A0ABQ6XIR9_PEDPE</name>
<evidence type="ECO:0000313" key="3">
    <source>
        <dbReference type="EMBL" id="KAF0414939.1"/>
    </source>
</evidence>
<organism evidence="3 4">
    <name type="scientific">Pediococcus pentosaceus</name>
    <dbReference type="NCBI Taxonomy" id="1255"/>
    <lineage>
        <taxon>Bacteria</taxon>
        <taxon>Bacillati</taxon>
        <taxon>Bacillota</taxon>
        <taxon>Bacilli</taxon>
        <taxon>Lactobacillales</taxon>
        <taxon>Lactobacillaceae</taxon>
        <taxon>Pediococcus</taxon>
    </lineage>
</organism>
<evidence type="ECO:0000256" key="2">
    <source>
        <dbReference type="ARBA" id="ARBA00023219"/>
    </source>
</evidence>
<keyword evidence="2" id="KW-0231">Viral genome packaging</keyword>
<evidence type="ECO:0000313" key="4">
    <source>
        <dbReference type="Proteomes" id="UP000472573"/>
    </source>
</evidence>
<evidence type="ECO:0000256" key="1">
    <source>
        <dbReference type="ARBA" id="ARBA00022612"/>
    </source>
</evidence>
<keyword evidence="1" id="KW-1188">Viral release from host cell</keyword>
<dbReference type="RefSeq" id="WP_159276392.1">
    <property type="nucleotide sequence ID" value="NZ_WENB01000001.1"/>
</dbReference>
<proteinExistence type="predicted"/>
<comment type="caution">
    <text evidence="3">The sequence shown here is derived from an EMBL/GenBank/DDBJ whole genome shotgun (WGS) entry which is preliminary data.</text>
</comment>
<dbReference type="Gene3D" id="1.10.10.1400">
    <property type="entry name" value="Terminase, small subunit, N-terminal DNA-binding domain, HTH motif"/>
    <property type="match status" value="1"/>
</dbReference>
<keyword evidence="4" id="KW-1185">Reference proteome</keyword>
<gene>
    <name evidence="3" type="ORF">GBO79_01055</name>
</gene>
<dbReference type="PANTHER" id="PTHR41328:SF2">
    <property type="entry name" value="TERMINASE SMALL SUBUNIT"/>
    <property type="match status" value="1"/>
</dbReference>
<sequence>MTRKLTKQQRRFANEFIKTNNAYQSAINAGYSKAYAKNAGKKLLENGGIQSYINKKVGKVEEHESSEADEVLRNIYRIGAGKEIERRYVNIDNLKKEALDNDESLNARLEYMEDTTIIGPASVKEQVSAAELWFRLHGDFKNDSEEIEKQKVRKLKAEADIAEARAQEYDPEDVENDSDGFIEALNKGAKEVWGDSDETES</sequence>